<evidence type="ECO:0000313" key="2">
    <source>
        <dbReference type="EMBL" id="OGM27405.1"/>
    </source>
</evidence>
<dbReference type="Pfam" id="PF00534">
    <property type="entry name" value="Glycos_transf_1"/>
    <property type="match status" value="1"/>
</dbReference>
<name>A0A1F7YLK5_9BACT</name>
<dbReference type="SUPFAM" id="SSF53756">
    <property type="entry name" value="UDP-Glycosyltransferase/glycogen phosphorylase"/>
    <property type="match status" value="1"/>
</dbReference>
<accession>A0A1F7YLK5</accession>
<proteinExistence type="predicted"/>
<dbReference type="AlphaFoldDB" id="A0A1F7YLK5"/>
<sequence>MKDLELILGVKRRPIRVIYVSSYIPRKCGIATYTKDLTNAINLLNPYALAEIMAVNRPREDLNYPWETKFKINQEELTSYLQAADYINHSGADIVSLQHEFGLFGSHLGENIIPFVESLKRPLVTTLHTVFVEPNSSGGVIIKRLIEKSKVSIVMMEKIKNELIQKYHASADKIVTIPHGTPDLPYAPTDGYKKKKRLSDRLVLGNINLLTQNKGVEYILEAVSLIAKRYPTVLYFVIGQTHPVDLQYNGETYRKSLITRVKKLKIEKNVRFINKYISLDELIDWLGVMDFYITSYLDPQQASSGALAYAVGAGKCCISSPYIYAQEVLSHGRGIIVPFRDAKSIASAVIDLWENKDKKMKIEKDAYEYGRLMTWSSVALQYLDLFRTILHNGSYVNH</sequence>
<evidence type="ECO:0000313" key="3">
    <source>
        <dbReference type="Proteomes" id="UP000179221"/>
    </source>
</evidence>
<evidence type="ECO:0000259" key="1">
    <source>
        <dbReference type="Pfam" id="PF00534"/>
    </source>
</evidence>
<dbReference type="PANTHER" id="PTHR12526:SF572">
    <property type="entry name" value="BLL5144 PROTEIN"/>
    <property type="match status" value="1"/>
</dbReference>
<dbReference type="InterPro" id="IPR001296">
    <property type="entry name" value="Glyco_trans_1"/>
</dbReference>
<dbReference type="GO" id="GO:0016757">
    <property type="term" value="F:glycosyltransferase activity"/>
    <property type="evidence" value="ECO:0007669"/>
    <property type="project" value="InterPro"/>
</dbReference>
<gene>
    <name evidence="2" type="ORF">A2628_01215</name>
</gene>
<dbReference type="EMBL" id="MGGL01000004">
    <property type="protein sequence ID" value="OGM27405.1"/>
    <property type="molecule type" value="Genomic_DNA"/>
</dbReference>
<feature type="domain" description="Glycosyl transferase family 1" evidence="1">
    <location>
        <begin position="194"/>
        <end position="368"/>
    </location>
</feature>
<dbReference type="PANTHER" id="PTHR12526">
    <property type="entry name" value="GLYCOSYLTRANSFERASE"/>
    <property type="match status" value="1"/>
</dbReference>
<protein>
    <recommendedName>
        <fullName evidence="1">Glycosyl transferase family 1 domain-containing protein</fullName>
    </recommendedName>
</protein>
<organism evidence="2 3">
    <name type="scientific">Candidatus Woesebacteria bacterium RIFCSPHIGHO2_01_FULL_40_22</name>
    <dbReference type="NCBI Taxonomy" id="1802499"/>
    <lineage>
        <taxon>Bacteria</taxon>
        <taxon>Candidatus Woeseibacteriota</taxon>
    </lineage>
</organism>
<comment type="caution">
    <text evidence="2">The sequence shown here is derived from an EMBL/GenBank/DDBJ whole genome shotgun (WGS) entry which is preliminary data.</text>
</comment>
<reference evidence="2 3" key="1">
    <citation type="journal article" date="2016" name="Nat. Commun.">
        <title>Thousands of microbial genomes shed light on interconnected biogeochemical processes in an aquifer system.</title>
        <authorList>
            <person name="Anantharaman K."/>
            <person name="Brown C.T."/>
            <person name="Hug L.A."/>
            <person name="Sharon I."/>
            <person name="Castelle C.J."/>
            <person name="Probst A.J."/>
            <person name="Thomas B.C."/>
            <person name="Singh A."/>
            <person name="Wilkins M.J."/>
            <person name="Karaoz U."/>
            <person name="Brodie E.L."/>
            <person name="Williams K.H."/>
            <person name="Hubbard S.S."/>
            <person name="Banfield J.F."/>
        </authorList>
    </citation>
    <scope>NUCLEOTIDE SEQUENCE [LARGE SCALE GENOMIC DNA]</scope>
</reference>
<dbReference type="Proteomes" id="UP000179221">
    <property type="component" value="Unassembled WGS sequence"/>
</dbReference>
<dbReference type="Gene3D" id="3.40.50.2000">
    <property type="entry name" value="Glycogen Phosphorylase B"/>
    <property type="match status" value="2"/>
</dbReference>